<dbReference type="PANTHER" id="PTHR43496">
    <property type="entry name" value="PROTEIN LPLB"/>
    <property type="match status" value="1"/>
</dbReference>
<keyword evidence="4 5" id="KW-0472">Membrane</keyword>
<dbReference type="STRING" id="1121883.SAMN02745226_01382"/>
<dbReference type="PANTHER" id="PTHR43496:SF1">
    <property type="entry name" value="POLYGALACTURONAN_RHAMNOGALACTURONAN TRANSPORT SYSTEM PERMEASE PROTEIN YTEP"/>
    <property type="match status" value="1"/>
</dbReference>
<comment type="similarity">
    <text evidence="5">Belongs to the binding-protein-dependent transport system permease family.</text>
</comment>
<feature type="transmembrane region" description="Helical" evidence="5">
    <location>
        <begin position="77"/>
        <end position="96"/>
    </location>
</feature>
<evidence type="ECO:0000256" key="2">
    <source>
        <dbReference type="ARBA" id="ARBA00022692"/>
    </source>
</evidence>
<dbReference type="OrthoDB" id="9776648at2"/>
<protein>
    <submittedName>
        <fullName evidence="7">Iron(III) transport system permease protein</fullName>
    </submittedName>
</protein>
<dbReference type="Proteomes" id="UP000184207">
    <property type="component" value="Unassembled WGS sequence"/>
</dbReference>
<evidence type="ECO:0000259" key="6">
    <source>
        <dbReference type="PROSITE" id="PS50928"/>
    </source>
</evidence>
<dbReference type="GO" id="GO:0055085">
    <property type="term" value="P:transmembrane transport"/>
    <property type="evidence" value="ECO:0007669"/>
    <property type="project" value="InterPro"/>
</dbReference>
<feature type="transmembrane region" description="Helical" evidence="5">
    <location>
        <begin position="20"/>
        <end position="41"/>
    </location>
</feature>
<evidence type="ECO:0000256" key="1">
    <source>
        <dbReference type="ARBA" id="ARBA00004141"/>
    </source>
</evidence>
<dbReference type="CDD" id="cd06261">
    <property type="entry name" value="TM_PBP2"/>
    <property type="match status" value="2"/>
</dbReference>
<feature type="transmembrane region" description="Helical" evidence="5">
    <location>
        <begin position="419"/>
        <end position="437"/>
    </location>
</feature>
<evidence type="ECO:0000256" key="3">
    <source>
        <dbReference type="ARBA" id="ARBA00022989"/>
    </source>
</evidence>
<keyword evidence="8" id="KW-1185">Reference proteome</keyword>
<evidence type="ECO:0000313" key="7">
    <source>
        <dbReference type="EMBL" id="SHN63803.1"/>
    </source>
</evidence>
<feature type="transmembrane region" description="Helical" evidence="5">
    <location>
        <begin position="108"/>
        <end position="133"/>
    </location>
</feature>
<dbReference type="EMBL" id="FRDJ01000007">
    <property type="protein sequence ID" value="SHN63803.1"/>
    <property type="molecule type" value="Genomic_DNA"/>
</dbReference>
<keyword evidence="5" id="KW-0813">Transport</keyword>
<dbReference type="Gene3D" id="1.10.3720.10">
    <property type="entry name" value="MetI-like"/>
    <property type="match status" value="2"/>
</dbReference>
<gene>
    <name evidence="7" type="ORF">SAMN02745226_01382</name>
</gene>
<feature type="transmembrane region" description="Helical" evidence="5">
    <location>
        <begin position="524"/>
        <end position="549"/>
    </location>
</feature>
<feature type="transmembrane region" description="Helical" evidence="5">
    <location>
        <begin position="359"/>
        <end position="381"/>
    </location>
</feature>
<organism evidence="7 8">
    <name type="scientific">Fervidobacterium gondwanense DSM 13020</name>
    <dbReference type="NCBI Taxonomy" id="1121883"/>
    <lineage>
        <taxon>Bacteria</taxon>
        <taxon>Thermotogati</taxon>
        <taxon>Thermotogota</taxon>
        <taxon>Thermotogae</taxon>
        <taxon>Thermotogales</taxon>
        <taxon>Fervidobacteriaceae</taxon>
        <taxon>Fervidobacterium</taxon>
    </lineage>
</organism>
<feature type="transmembrane region" description="Helical" evidence="5">
    <location>
        <begin position="255"/>
        <end position="273"/>
    </location>
</feature>
<comment type="subcellular location">
    <subcellularLocation>
        <location evidence="5">Cell membrane</location>
        <topology evidence="5">Multi-pass membrane protein</topology>
    </subcellularLocation>
    <subcellularLocation>
        <location evidence="1">Membrane</location>
        <topology evidence="1">Multi-pass membrane protein</topology>
    </subcellularLocation>
</comment>
<sequence>MSYSKGEIKAHLLKLLNEPALLITIVLISGLLIVFILLPLYKIFQISLINDDGKFTLNVYKSVLENNYFRRGFTNSILVATLTAIFGTLVGYLFAYTINRTDIPFKSFFRTIAIMPIIFPPFVGALSLIMLFGANGLITSRLLGMTNVYIYGLPGLMVAQVLCFFPVAFITLDGVLSTISPTLEDAAFNLGANRWQVFYKVILPLSAPGIASTMLVLFIESLADFGNPLILAGSKFPILSVQAYLQITGMYDLKGGAALSVWLLLPSLLAFILQKYFVDKKKYYTVTGKPTISVLKSVSEPVKWILFGICSFIVLFILLVYGVIFWGAFTKAWGANNEFTLENFKYVFDVGLNSIKGTLTIAAISTPISAILGMVIAFLVVRKVFPGKRVMEFISLLSFAVPGTVIGIGYILAFNSPPLLLTGTLAILVLNFVFRYMPVGIQSGVALLNQVDPSIEEAAFTLRATNRQVFTKITLPLITPAFFSALVFAFVRAMTAISAAIFLVSSRWNLVTVQILSQTESGRLSEACAFSLLLIVIIMVFIGVLKVFLKNKVSISNYSSVRS</sequence>
<name>A0A1M7SZ78_FERGO</name>
<evidence type="ECO:0000313" key="8">
    <source>
        <dbReference type="Proteomes" id="UP000184207"/>
    </source>
</evidence>
<keyword evidence="2 5" id="KW-0812">Transmembrane</keyword>
<feature type="transmembrane region" description="Helical" evidence="5">
    <location>
        <begin position="197"/>
        <end position="219"/>
    </location>
</feature>
<feature type="domain" description="ABC transmembrane type-1" evidence="6">
    <location>
        <begin position="355"/>
        <end position="545"/>
    </location>
</feature>
<dbReference type="InterPro" id="IPR035906">
    <property type="entry name" value="MetI-like_sf"/>
</dbReference>
<dbReference type="GO" id="GO:0005886">
    <property type="term" value="C:plasma membrane"/>
    <property type="evidence" value="ECO:0007669"/>
    <property type="project" value="UniProtKB-SubCell"/>
</dbReference>
<keyword evidence="3 5" id="KW-1133">Transmembrane helix</keyword>
<feature type="transmembrane region" description="Helical" evidence="5">
    <location>
        <begin position="393"/>
        <end position="413"/>
    </location>
</feature>
<dbReference type="InterPro" id="IPR000515">
    <property type="entry name" value="MetI-like"/>
</dbReference>
<accession>A0A1M7SZ78</accession>
<dbReference type="Pfam" id="PF00528">
    <property type="entry name" value="BPD_transp_1"/>
    <property type="match status" value="2"/>
</dbReference>
<feature type="transmembrane region" description="Helical" evidence="5">
    <location>
        <begin position="153"/>
        <end position="176"/>
    </location>
</feature>
<feature type="transmembrane region" description="Helical" evidence="5">
    <location>
        <begin position="477"/>
        <end position="504"/>
    </location>
</feature>
<reference evidence="8" key="1">
    <citation type="submission" date="2016-12" db="EMBL/GenBank/DDBJ databases">
        <authorList>
            <person name="Varghese N."/>
            <person name="Submissions S."/>
        </authorList>
    </citation>
    <scope>NUCLEOTIDE SEQUENCE [LARGE SCALE GENOMIC DNA]</scope>
    <source>
        <strain evidence="8">DSM 13020</strain>
    </source>
</reference>
<dbReference type="AlphaFoldDB" id="A0A1M7SZ78"/>
<feature type="domain" description="ABC transmembrane type-1" evidence="6">
    <location>
        <begin position="73"/>
        <end position="274"/>
    </location>
</feature>
<dbReference type="PROSITE" id="PS50928">
    <property type="entry name" value="ABC_TM1"/>
    <property type="match status" value="2"/>
</dbReference>
<evidence type="ECO:0000256" key="5">
    <source>
        <dbReference type="RuleBase" id="RU363032"/>
    </source>
</evidence>
<feature type="transmembrane region" description="Helical" evidence="5">
    <location>
        <begin position="304"/>
        <end position="329"/>
    </location>
</feature>
<proteinExistence type="inferred from homology"/>
<dbReference type="SUPFAM" id="SSF161098">
    <property type="entry name" value="MetI-like"/>
    <property type="match status" value="2"/>
</dbReference>
<dbReference type="RefSeq" id="WP_072759777.1">
    <property type="nucleotide sequence ID" value="NZ_FRDJ01000007.1"/>
</dbReference>
<evidence type="ECO:0000256" key="4">
    <source>
        <dbReference type="ARBA" id="ARBA00023136"/>
    </source>
</evidence>